<dbReference type="Gene3D" id="3.30.1360.120">
    <property type="entry name" value="Probable tRNA modification gtpase trme, domain 1"/>
    <property type="match status" value="1"/>
</dbReference>
<dbReference type="InterPro" id="IPR029043">
    <property type="entry name" value="GcvT/YgfZ_C"/>
</dbReference>
<proteinExistence type="inferred from homology"/>
<gene>
    <name evidence="6" type="ORF">KBY27_07190</name>
</gene>
<dbReference type="Gene3D" id="3.30.9.10">
    <property type="entry name" value="D-Amino Acid Oxidase, subunit A, domain 2"/>
    <property type="match status" value="1"/>
</dbReference>
<name>A0A9Q3ZLP7_9RHOB</name>
<dbReference type="InterPro" id="IPR027266">
    <property type="entry name" value="TrmE/GcvT-like"/>
</dbReference>
<dbReference type="InterPro" id="IPR006222">
    <property type="entry name" value="GCVT_N"/>
</dbReference>
<dbReference type="SUPFAM" id="SSF103025">
    <property type="entry name" value="Folate-binding domain"/>
    <property type="match status" value="1"/>
</dbReference>
<dbReference type="Pfam" id="PF01266">
    <property type="entry name" value="DAO"/>
    <property type="match status" value="1"/>
</dbReference>
<feature type="domain" description="Aminomethyltransferase C-terminal" evidence="5">
    <location>
        <begin position="729"/>
        <end position="808"/>
    </location>
</feature>
<protein>
    <submittedName>
        <fullName evidence="6">FAD-dependent oxidoreductase</fullName>
    </submittedName>
</protein>
<comment type="caution">
    <text evidence="6">The sequence shown here is derived from an EMBL/GenBank/DDBJ whole genome shotgun (WGS) entry which is preliminary data.</text>
</comment>
<dbReference type="PANTHER" id="PTHR43757">
    <property type="entry name" value="AMINOMETHYLTRANSFERASE"/>
    <property type="match status" value="1"/>
</dbReference>
<dbReference type="SUPFAM" id="SSF101790">
    <property type="entry name" value="Aminomethyltransferase beta-barrel domain"/>
    <property type="match status" value="1"/>
</dbReference>
<dbReference type="InterPro" id="IPR006076">
    <property type="entry name" value="FAD-dep_OxRdtase"/>
</dbReference>
<dbReference type="SUPFAM" id="SSF51905">
    <property type="entry name" value="FAD/NAD(P)-binding domain"/>
    <property type="match status" value="1"/>
</dbReference>
<dbReference type="RefSeq" id="WP_234219121.1">
    <property type="nucleotide sequence ID" value="NZ_JAGQAF010000004.1"/>
</dbReference>
<dbReference type="PANTHER" id="PTHR43757:SF2">
    <property type="entry name" value="AMINOMETHYLTRANSFERASE, MITOCHONDRIAL"/>
    <property type="match status" value="1"/>
</dbReference>
<feature type="domain" description="GCVT N-terminal" evidence="4">
    <location>
        <begin position="425"/>
        <end position="699"/>
    </location>
</feature>
<dbReference type="GO" id="GO:0016491">
    <property type="term" value="F:oxidoreductase activity"/>
    <property type="evidence" value="ECO:0007669"/>
    <property type="project" value="UniProtKB-KW"/>
</dbReference>
<dbReference type="Pfam" id="PF01571">
    <property type="entry name" value="GCV_T"/>
    <property type="match status" value="1"/>
</dbReference>
<evidence type="ECO:0000256" key="1">
    <source>
        <dbReference type="ARBA" id="ARBA00008609"/>
    </source>
</evidence>
<dbReference type="SUPFAM" id="SSF54373">
    <property type="entry name" value="FAD-linked reductases, C-terminal domain"/>
    <property type="match status" value="1"/>
</dbReference>
<keyword evidence="2" id="KW-0560">Oxidoreductase</keyword>
<dbReference type="Gene3D" id="2.40.30.110">
    <property type="entry name" value="Aminomethyltransferase beta-barrel domains"/>
    <property type="match status" value="1"/>
</dbReference>
<organism evidence="6 7">
    <name type="scientific">Ruegeria pomeroyi</name>
    <dbReference type="NCBI Taxonomy" id="89184"/>
    <lineage>
        <taxon>Bacteria</taxon>
        <taxon>Pseudomonadati</taxon>
        <taxon>Pseudomonadota</taxon>
        <taxon>Alphaproteobacteria</taxon>
        <taxon>Rhodobacterales</taxon>
        <taxon>Roseobacteraceae</taxon>
        <taxon>Ruegeria</taxon>
    </lineage>
</organism>
<dbReference type="EMBL" id="JAGQAF010000004">
    <property type="protein sequence ID" value="MCE8537238.1"/>
    <property type="molecule type" value="Genomic_DNA"/>
</dbReference>
<evidence type="ECO:0000259" key="4">
    <source>
        <dbReference type="Pfam" id="PF01571"/>
    </source>
</evidence>
<dbReference type="InterPro" id="IPR013977">
    <property type="entry name" value="GcvT_C"/>
</dbReference>
<feature type="domain" description="FAD dependent oxidoreductase" evidence="3">
    <location>
        <begin position="11"/>
        <end position="365"/>
    </location>
</feature>
<comment type="similarity">
    <text evidence="1">Belongs to the GcvT family.</text>
</comment>
<reference evidence="6" key="1">
    <citation type="journal article" date="2021" name="Environ. Microbiol.">
        <title>Cryptic niche differentiation of novel sediment ecotypes of Rugeria pomeroyi correlates with nitrate respiration.</title>
        <authorList>
            <person name="Lin X."/>
            <person name="McNichol J."/>
            <person name="Chu X."/>
            <person name="Qian Y."/>
            <person name="Luo H."/>
        </authorList>
    </citation>
    <scope>NUCLEOTIDE SEQUENCE</scope>
    <source>
        <strain evidence="6">SZCCDBB064</strain>
    </source>
</reference>
<evidence type="ECO:0000259" key="5">
    <source>
        <dbReference type="Pfam" id="PF08669"/>
    </source>
</evidence>
<dbReference type="Proteomes" id="UP000813672">
    <property type="component" value="Unassembled WGS sequence"/>
</dbReference>
<evidence type="ECO:0000313" key="6">
    <source>
        <dbReference type="EMBL" id="MCE8537238.1"/>
    </source>
</evidence>
<sequence>MTRPLPNRAPVVILGGGIIGVSTLYHLAHRGVPAVLIERKKLASGTTWHAAGIVGQLRDSTSQTELGKYTAKLFQTLEVETGQGTGYKQNGTINIALGEVRHEQLLRSHDHAARMGIDTRMLSREELLEHWPQVEVDDVKSAFFVPSNGQVNPLDVTVALSKGARAQGAQVFENTTVTRLVLQGGKVTGVETDRGTIATDKVLIAGGMWSHLFAKAHGVTVPLHAAEHFYIVTEPVADLPRNQTILNISEERTYWKEDAGKLLIGGFEALGKPYGRDGIPAEFEFDELPFDMEHVEPELERMFARMPALAEMGIQTFFNGPESFTPDGRPYLGPSLEIDGVFLATGMNSNGILNSGGVGLTMAEWMIDGMPSRSMLPLLAVRAHPFQKNTAYNAERAAEAVGFHYGIHWAGRQVTSARGVRQVPLHGRLKAAGAQFAERIGWEVPMYYGADWRDAPSIRWKPWSDHVREECEAARDAAVVLDQSMYGKILIQGPDAVKALNRVCGAEMDVAVGTSVYTQFLNTRGGIEADVTVTRTDDQAFMVVTGHPSQMRDQHWIKSHAEDAWQFQIFDATAAYGLLSIHGPKSRDILQAISGDDLGNDAFPFGAAREIDIAYARGWAIRRSFLGELGFELMVSTEFMAGVYDALLEAGAPHGLRHMGMFAMNACRLEKGFRHFGHDIGEDDTPYETGLGFAVKLDKGEFLGREVLAAQKAKGPATKHRTVSIIVPGLTAQDGPYLIHNEPIWKGGAIVGHVTSGDWGVRIEQMVGLASLENPEGVSKAWIDEGGFEVQIAGQMYPITAQLAPFYDPKGDIMRS</sequence>
<evidence type="ECO:0000313" key="7">
    <source>
        <dbReference type="Proteomes" id="UP000813672"/>
    </source>
</evidence>
<dbReference type="InterPro" id="IPR028896">
    <property type="entry name" value="GcvT/YgfZ/DmdA"/>
</dbReference>
<dbReference type="AlphaFoldDB" id="A0A9Q3ZLP7"/>
<dbReference type="Gene3D" id="3.30.70.1400">
    <property type="entry name" value="Aminomethyltransferase beta-barrel domains"/>
    <property type="match status" value="1"/>
</dbReference>
<accession>A0A9Q3ZLP7</accession>
<dbReference type="InterPro" id="IPR036188">
    <property type="entry name" value="FAD/NAD-bd_sf"/>
</dbReference>
<evidence type="ECO:0000259" key="3">
    <source>
        <dbReference type="Pfam" id="PF01266"/>
    </source>
</evidence>
<dbReference type="Gene3D" id="3.50.50.60">
    <property type="entry name" value="FAD/NAD(P)-binding domain"/>
    <property type="match status" value="1"/>
</dbReference>
<evidence type="ECO:0000256" key="2">
    <source>
        <dbReference type="ARBA" id="ARBA00023002"/>
    </source>
</evidence>
<dbReference type="Pfam" id="PF08669">
    <property type="entry name" value="GCV_T_C"/>
    <property type="match status" value="1"/>
</dbReference>